<dbReference type="RefSeq" id="WP_239441961.1">
    <property type="nucleotide sequence ID" value="NZ_CAWUGC010000012.1"/>
</dbReference>
<accession>A0A433SGV2</accession>
<sequence>MKNTPALQISPSTDLHDMTGMQQHADEAIAVLKAIASPNRLMLLCRLLHGECSVSELSQALGQSQSVVSQHLSLLRRDKLVTGRRAGQSIYYAISDKRVYGLMEKLFELFCTDHPDMDARLK</sequence>
<dbReference type="NCBIfam" id="NF033788">
    <property type="entry name" value="HTH_metalloreg"/>
    <property type="match status" value="1"/>
</dbReference>
<dbReference type="PANTHER" id="PTHR43132:SF2">
    <property type="entry name" value="ARSENICAL RESISTANCE OPERON REPRESSOR ARSR-RELATED"/>
    <property type="match status" value="1"/>
</dbReference>
<keyword evidence="3" id="KW-0804">Transcription</keyword>
<dbReference type="SUPFAM" id="SSF46785">
    <property type="entry name" value="Winged helix' DNA-binding domain"/>
    <property type="match status" value="1"/>
</dbReference>
<dbReference type="InterPro" id="IPR011991">
    <property type="entry name" value="ArsR-like_HTH"/>
</dbReference>
<evidence type="ECO:0000256" key="1">
    <source>
        <dbReference type="ARBA" id="ARBA00023015"/>
    </source>
</evidence>
<protein>
    <submittedName>
        <fullName evidence="5">Transcriptional activator HlyU</fullName>
    </submittedName>
</protein>
<name>A0A433SGV2_9BURK</name>
<evidence type="ECO:0000313" key="6">
    <source>
        <dbReference type="Proteomes" id="UP000286947"/>
    </source>
</evidence>
<keyword evidence="6" id="KW-1185">Reference proteome</keyword>
<feature type="domain" description="HTH arsR-type" evidence="4">
    <location>
        <begin position="20"/>
        <end position="114"/>
    </location>
</feature>
<gene>
    <name evidence="5" type="primary">hlyU</name>
    <name evidence="5" type="ORF">CUZ56_00401</name>
</gene>
<dbReference type="PANTHER" id="PTHR43132">
    <property type="entry name" value="ARSENICAL RESISTANCE OPERON REPRESSOR ARSR-RELATED"/>
    <property type="match status" value="1"/>
</dbReference>
<proteinExistence type="predicted"/>
<comment type="caution">
    <text evidence="5">The sequence shown here is derived from an EMBL/GenBank/DDBJ whole genome shotgun (WGS) entry which is preliminary data.</text>
</comment>
<dbReference type="PROSITE" id="PS50987">
    <property type="entry name" value="HTH_ARSR_2"/>
    <property type="match status" value="1"/>
</dbReference>
<evidence type="ECO:0000256" key="2">
    <source>
        <dbReference type="ARBA" id="ARBA00023125"/>
    </source>
</evidence>
<evidence type="ECO:0000259" key="4">
    <source>
        <dbReference type="PROSITE" id="PS50987"/>
    </source>
</evidence>
<dbReference type="GO" id="GO:0003677">
    <property type="term" value="F:DNA binding"/>
    <property type="evidence" value="ECO:0007669"/>
    <property type="project" value="UniProtKB-KW"/>
</dbReference>
<dbReference type="InterPro" id="IPR051011">
    <property type="entry name" value="Metal_resp_trans_reg"/>
</dbReference>
<dbReference type="InterPro" id="IPR001845">
    <property type="entry name" value="HTH_ArsR_DNA-bd_dom"/>
</dbReference>
<dbReference type="CDD" id="cd00090">
    <property type="entry name" value="HTH_ARSR"/>
    <property type="match status" value="1"/>
</dbReference>
<reference evidence="5 6" key="1">
    <citation type="submission" date="2018-01" db="EMBL/GenBank/DDBJ databases">
        <title>Saezia sanguinis gen. nov., sp. nov., in the order Burkholderiales isolated from human blood.</title>
        <authorList>
            <person name="Medina-Pascual M.J."/>
            <person name="Valdezate S."/>
            <person name="Monzon S."/>
            <person name="Cuesta I."/>
            <person name="Carrasco G."/>
            <person name="Villalon P."/>
            <person name="Saez-Nieto J.A."/>
        </authorList>
    </citation>
    <scope>NUCLEOTIDE SEQUENCE [LARGE SCALE GENOMIC DNA]</scope>
    <source>
        <strain evidence="5 6">CNM695-12</strain>
    </source>
</reference>
<dbReference type="Gene3D" id="1.10.10.10">
    <property type="entry name" value="Winged helix-like DNA-binding domain superfamily/Winged helix DNA-binding domain"/>
    <property type="match status" value="1"/>
</dbReference>
<dbReference type="EMBL" id="PQSP01000001">
    <property type="protein sequence ID" value="RUS67920.1"/>
    <property type="molecule type" value="Genomic_DNA"/>
</dbReference>
<keyword evidence="1" id="KW-0805">Transcription regulation</keyword>
<dbReference type="SMART" id="SM00418">
    <property type="entry name" value="HTH_ARSR"/>
    <property type="match status" value="1"/>
</dbReference>
<dbReference type="InterPro" id="IPR036390">
    <property type="entry name" value="WH_DNA-bd_sf"/>
</dbReference>
<dbReference type="AlphaFoldDB" id="A0A433SGV2"/>
<evidence type="ECO:0000313" key="5">
    <source>
        <dbReference type="EMBL" id="RUS67920.1"/>
    </source>
</evidence>
<dbReference type="PRINTS" id="PR00778">
    <property type="entry name" value="HTHARSR"/>
</dbReference>
<dbReference type="GO" id="GO:0003700">
    <property type="term" value="F:DNA-binding transcription factor activity"/>
    <property type="evidence" value="ECO:0007669"/>
    <property type="project" value="InterPro"/>
</dbReference>
<dbReference type="Pfam" id="PF01022">
    <property type="entry name" value="HTH_5"/>
    <property type="match status" value="1"/>
</dbReference>
<evidence type="ECO:0000256" key="3">
    <source>
        <dbReference type="ARBA" id="ARBA00023163"/>
    </source>
</evidence>
<dbReference type="InterPro" id="IPR036388">
    <property type="entry name" value="WH-like_DNA-bd_sf"/>
</dbReference>
<dbReference type="Proteomes" id="UP000286947">
    <property type="component" value="Unassembled WGS sequence"/>
</dbReference>
<organism evidence="5 6">
    <name type="scientific">Saezia sanguinis</name>
    <dbReference type="NCBI Taxonomy" id="1965230"/>
    <lineage>
        <taxon>Bacteria</taxon>
        <taxon>Pseudomonadati</taxon>
        <taxon>Pseudomonadota</taxon>
        <taxon>Betaproteobacteria</taxon>
        <taxon>Burkholderiales</taxon>
        <taxon>Saeziaceae</taxon>
        <taxon>Saezia</taxon>
    </lineage>
</organism>
<keyword evidence="2" id="KW-0238">DNA-binding</keyword>